<accession>X1TB73</accession>
<dbReference type="EMBL" id="BARW01017591">
    <property type="protein sequence ID" value="GAJ02509.1"/>
    <property type="molecule type" value="Genomic_DNA"/>
</dbReference>
<dbReference type="Pfam" id="PF16868">
    <property type="entry name" value="NMT1_3"/>
    <property type="match status" value="1"/>
</dbReference>
<name>X1TB73_9ZZZZ</name>
<evidence type="ECO:0008006" key="2">
    <source>
        <dbReference type="Google" id="ProtNLM"/>
    </source>
</evidence>
<organism evidence="1">
    <name type="scientific">marine sediment metagenome</name>
    <dbReference type="NCBI Taxonomy" id="412755"/>
    <lineage>
        <taxon>unclassified sequences</taxon>
        <taxon>metagenomes</taxon>
        <taxon>ecological metagenomes</taxon>
    </lineage>
</organism>
<protein>
    <recommendedName>
        <fullName evidence="2">C4-dicarboxylate ABC transporter substrate-binding protein</fullName>
    </recommendedName>
</protein>
<dbReference type="AlphaFoldDB" id="X1TB73"/>
<dbReference type="SUPFAM" id="SSF53850">
    <property type="entry name" value="Periplasmic binding protein-like II"/>
    <property type="match status" value="1"/>
</dbReference>
<proteinExistence type="predicted"/>
<feature type="non-terminal residue" evidence="1">
    <location>
        <position position="1"/>
    </location>
</feature>
<sequence>TYDDVELVEFHSTASGYAAVLEGTADVTVMSGNGSVTYKLESSPHGLYWLPKPAEDVEGWKRLRKIAPFAFPGLFVFGAGSSEEKPVWGCAYGVNFMVLPDKDENIAYWLTKAIHEIEELSWQVSDSMLEYNLVEVGLKNKWPYPWHEGSIKYLKEVGLWGPAQEANQQPLIDREEALAELWKDTIDEAIDAKMTTKEFPGLWLEKRNARFPEYYKPVLLD</sequence>
<gene>
    <name evidence="1" type="ORF">S12H4_30342</name>
</gene>
<dbReference type="InterPro" id="IPR011852">
    <property type="entry name" value="TRAP_TAXI"/>
</dbReference>
<comment type="caution">
    <text evidence="1">The sequence shown here is derived from an EMBL/GenBank/DDBJ whole genome shotgun (WGS) entry which is preliminary data.</text>
</comment>
<evidence type="ECO:0000313" key="1">
    <source>
        <dbReference type="EMBL" id="GAJ02509.1"/>
    </source>
</evidence>
<reference evidence="1" key="1">
    <citation type="journal article" date="2014" name="Front. Microbiol.">
        <title>High frequency of phylogenetically diverse reductive dehalogenase-homologous genes in deep subseafloor sedimentary metagenomes.</title>
        <authorList>
            <person name="Kawai M."/>
            <person name="Futagami T."/>
            <person name="Toyoda A."/>
            <person name="Takaki Y."/>
            <person name="Nishi S."/>
            <person name="Hori S."/>
            <person name="Arai W."/>
            <person name="Tsubouchi T."/>
            <person name="Morono Y."/>
            <person name="Uchiyama I."/>
            <person name="Ito T."/>
            <person name="Fujiyama A."/>
            <person name="Inagaki F."/>
            <person name="Takami H."/>
        </authorList>
    </citation>
    <scope>NUCLEOTIDE SEQUENCE</scope>
    <source>
        <strain evidence="1">Expedition CK06-06</strain>
    </source>
</reference>
<dbReference type="Gene3D" id="3.40.190.10">
    <property type="entry name" value="Periplasmic binding protein-like II"/>
    <property type="match status" value="2"/>
</dbReference>